<evidence type="ECO:0000313" key="2">
    <source>
        <dbReference type="EMBL" id="MDI5966933.1"/>
    </source>
</evidence>
<evidence type="ECO:0000256" key="1">
    <source>
        <dbReference type="SAM" id="MobiDB-lite"/>
    </source>
</evidence>
<dbReference type="EMBL" id="JAAGKO020000065">
    <property type="protein sequence ID" value="MDI5966933.1"/>
    <property type="molecule type" value="Genomic_DNA"/>
</dbReference>
<name>A0ABT6WAA6_9ACTN</name>
<gene>
    <name evidence="2" type="ORF">POF43_030085</name>
</gene>
<evidence type="ECO:0000313" key="3">
    <source>
        <dbReference type="Proteomes" id="UP001156398"/>
    </source>
</evidence>
<proteinExistence type="predicted"/>
<dbReference type="SUPFAM" id="SSF53474">
    <property type="entry name" value="alpha/beta-Hydrolases"/>
    <property type="match status" value="1"/>
</dbReference>
<protein>
    <recommendedName>
        <fullName evidence="4">Lecithin:cholesterol acyltransferase</fullName>
    </recommendedName>
</protein>
<reference evidence="2 3" key="1">
    <citation type="submission" date="2023-05" db="EMBL/GenBank/DDBJ databases">
        <title>Streptantibioticus silvisoli sp. nov., acidotolerant actinomycetes 1 from pine litter.</title>
        <authorList>
            <person name="Swiecimska M."/>
            <person name="Golinska P."/>
            <person name="Sangal V."/>
            <person name="Wachnowicz B."/>
            <person name="Goodfellow M."/>
        </authorList>
    </citation>
    <scope>NUCLEOTIDE SEQUENCE [LARGE SCALE GENOMIC DNA]</scope>
    <source>
        <strain evidence="2 3">SL54</strain>
    </source>
</reference>
<organism evidence="2 3">
    <name type="scientific">Streptantibioticus silvisoli</name>
    <dbReference type="NCBI Taxonomy" id="2705255"/>
    <lineage>
        <taxon>Bacteria</taxon>
        <taxon>Bacillati</taxon>
        <taxon>Actinomycetota</taxon>
        <taxon>Actinomycetes</taxon>
        <taxon>Kitasatosporales</taxon>
        <taxon>Streptomycetaceae</taxon>
        <taxon>Streptantibioticus</taxon>
    </lineage>
</organism>
<dbReference type="RefSeq" id="WP_271325522.1">
    <property type="nucleotide sequence ID" value="NZ_JAAGKO020000065.1"/>
</dbReference>
<dbReference type="InterPro" id="IPR029058">
    <property type="entry name" value="AB_hydrolase_fold"/>
</dbReference>
<comment type="caution">
    <text evidence="2">The sequence shown here is derived from an EMBL/GenBank/DDBJ whole genome shotgun (WGS) entry which is preliminary data.</text>
</comment>
<dbReference type="Proteomes" id="UP001156398">
    <property type="component" value="Unassembled WGS sequence"/>
</dbReference>
<feature type="region of interest" description="Disordered" evidence="1">
    <location>
        <begin position="451"/>
        <end position="472"/>
    </location>
</feature>
<dbReference type="Gene3D" id="3.40.50.1820">
    <property type="entry name" value="alpha/beta hydrolase"/>
    <property type="match status" value="1"/>
</dbReference>
<dbReference type="InterPro" id="IPR003386">
    <property type="entry name" value="LACT/PDAT_acylTrfase"/>
</dbReference>
<keyword evidence="3" id="KW-1185">Reference proteome</keyword>
<accession>A0ABT6WAA6</accession>
<sequence>MGMVGADGSVRGVPFAGAVPVFEDRTRDACVVVPGIMGSVLEDTATGRPLWGVDLRMLTGARSGEGPFAALRADTREQGADAETARRAPLTRVRAAGLLARPWWLPVFQGLDPYSKAVEELEKVVLAREAVAPFPYDWRLAVSYNGALLARAARAHLERWRERVAAVPEWRAAGEARPRLLFVAHSMGGLVVRAALEQDPELAADTRAVVTVGTPFLGSAKSVLALNLLHAQARPGRVVRRVQAMAATLPGVHDLLPGYRCLDRGLDVERLTPGHVARFGGDPHLAARSLAEHARHRSSWFALPGHRAIVGEAQPTVQTLEERHTDPSVVEGRYYAFDIRDDGELGRDPATGIPARRDASGDSTVHLPSAQAGAPAPAYVFGQHGALMRHQEVLRQIRRIALERPRGTDLGDGTGHGPGLETPHLGGTLGQPLTLTVTGLDTPAGVSLSVRSATTSHPGHPLTLRRDPDRTDGALSARFTADAPDLYQVTLDTGRHTPLTQLVLVTAPDA</sequence>
<dbReference type="Pfam" id="PF02450">
    <property type="entry name" value="LCAT"/>
    <property type="match status" value="1"/>
</dbReference>
<feature type="region of interest" description="Disordered" evidence="1">
    <location>
        <begin position="345"/>
        <end position="370"/>
    </location>
</feature>
<evidence type="ECO:0008006" key="4">
    <source>
        <dbReference type="Google" id="ProtNLM"/>
    </source>
</evidence>